<feature type="domain" description="Glycosyltransferase 2-like" evidence="1">
    <location>
        <begin position="6"/>
        <end position="120"/>
    </location>
</feature>
<gene>
    <name evidence="2" type="primary">epsE_1</name>
    <name evidence="2" type="ORF">CZ809_02584</name>
</gene>
<dbReference type="Pfam" id="PF00535">
    <property type="entry name" value="Glycos_transf_2"/>
    <property type="match status" value="1"/>
</dbReference>
<dbReference type="EMBL" id="FUZI01000004">
    <property type="protein sequence ID" value="SKC33055.1"/>
    <property type="molecule type" value="Genomic_DNA"/>
</dbReference>
<name>A0A1T5I2E9_9GAMM</name>
<evidence type="ECO:0000313" key="3">
    <source>
        <dbReference type="Proteomes" id="UP000189966"/>
    </source>
</evidence>
<sequence>MGKLVSIITPCFNGESYIYRFIESILSQDYNNIELIIIDDGSTDNTKNIVEGYKSRFIDRGYSLKYIYQANQGQASAINKALKIFKGEYLTWPDSDDFLSNNSISLRVKFLEQNTTYGFVRSDAAFYKQDDLSTRVALATDNINDKYKEDIFHALLMEEDIFMCNGCYLVRTHEFLSVIPERKIYETRAGQNLQLILPISNKYLCGFIDQPLYHIVMRSDSHSRSTGIDEILRCDQQLDISLNILSNIDVDLEKYMPLILEKRARQQFNIACAKGNVTLATKFYRKLNNHKLLDFVKIGLLKFNLYQFFKVIIRLLRLFRSKFMSLRSY</sequence>
<organism evidence="2 3">
    <name type="scientific">Photobacterium piscicola</name>
    <dbReference type="NCBI Taxonomy" id="1378299"/>
    <lineage>
        <taxon>Bacteria</taxon>
        <taxon>Pseudomonadati</taxon>
        <taxon>Pseudomonadota</taxon>
        <taxon>Gammaproteobacteria</taxon>
        <taxon>Vibrionales</taxon>
        <taxon>Vibrionaceae</taxon>
        <taxon>Photobacterium</taxon>
    </lineage>
</organism>
<dbReference type="Proteomes" id="UP000189966">
    <property type="component" value="Unassembled WGS sequence"/>
</dbReference>
<keyword evidence="2" id="KW-0328">Glycosyltransferase</keyword>
<dbReference type="CDD" id="cd00761">
    <property type="entry name" value="Glyco_tranf_GTA_type"/>
    <property type="match status" value="1"/>
</dbReference>
<proteinExistence type="predicted"/>
<reference evidence="2 3" key="1">
    <citation type="submission" date="2017-02" db="EMBL/GenBank/DDBJ databases">
        <authorList>
            <person name="Peterson S.W."/>
        </authorList>
    </citation>
    <scope>NUCLEOTIDE SEQUENCE [LARGE SCALE GENOMIC DNA]</scope>
    <source>
        <strain evidence="3">type strain: NCCB 100098</strain>
    </source>
</reference>
<dbReference type="InterPro" id="IPR001173">
    <property type="entry name" value="Glyco_trans_2-like"/>
</dbReference>
<dbReference type="AlphaFoldDB" id="A0A1T5I2E9"/>
<evidence type="ECO:0000259" key="1">
    <source>
        <dbReference type="Pfam" id="PF00535"/>
    </source>
</evidence>
<dbReference type="OrthoDB" id="9802649at2"/>
<dbReference type="PANTHER" id="PTHR22916:SF3">
    <property type="entry name" value="UDP-GLCNAC:BETAGAL BETA-1,3-N-ACETYLGLUCOSAMINYLTRANSFERASE-LIKE PROTEIN 1"/>
    <property type="match status" value="1"/>
</dbReference>
<dbReference type="GO" id="GO:0016758">
    <property type="term" value="F:hexosyltransferase activity"/>
    <property type="evidence" value="ECO:0007669"/>
    <property type="project" value="UniProtKB-ARBA"/>
</dbReference>
<keyword evidence="2" id="KW-0808">Transferase</keyword>
<accession>A0A1T5I2E9</accession>
<dbReference type="Gene3D" id="3.90.550.10">
    <property type="entry name" value="Spore Coat Polysaccharide Biosynthesis Protein SpsA, Chain A"/>
    <property type="match status" value="1"/>
</dbReference>
<dbReference type="InterPro" id="IPR029044">
    <property type="entry name" value="Nucleotide-diphossugar_trans"/>
</dbReference>
<dbReference type="PANTHER" id="PTHR22916">
    <property type="entry name" value="GLYCOSYLTRANSFERASE"/>
    <property type="match status" value="1"/>
</dbReference>
<protein>
    <submittedName>
        <fullName evidence="2">Putative glycosyltransferase EpsE</fullName>
        <ecNumber evidence="2">2.4.-.-</ecNumber>
    </submittedName>
</protein>
<dbReference type="SUPFAM" id="SSF53448">
    <property type="entry name" value="Nucleotide-diphospho-sugar transferases"/>
    <property type="match status" value="1"/>
</dbReference>
<evidence type="ECO:0000313" key="2">
    <source>
        <dbReference type="EMBL" id="SKC33055.1"/>
    </source>
</evidence>
<dbReference type="RefSeq" id="WP_080158027.1">
    <property type="nucleotide sequence ID" value="NZ_FUZI01000004.1"/>
</dbReference>
<dbReference type="EC" id="2.4.-.-" evidence="2"/>